<evidence type="ECO:0000256" key="2">
    <source>
        <dbReference type="ARBA" id="ARBA00007293"/>
    </source>
</evidence>
<dbReference type="OrthoDB" id="6738456at2759"/>
<accession>A0A9Q0MQ32</accession>
<dbReference type="GO" id="GO:0012505">
    <property type="term" value="C:endomembrane system"/>
    <property type="evidence" value="ECO:0007669"/>
    <property type="project" value="UniProtKB-SubCell"/>
</dbReference>
<dbReference type="Gene3D" id="3.10.20.90">
    <property type="entry name" value="Phosphatidylinositol 3-kinase Catalytic Subunit, Chain A, domain 1"/>
    <property type="match status" value="1"/>
</dbReference>
<evidence type="ECO:0000256" key="7">
    <source>
        <dbReference type="ARBA" id="ARBA00023329"/>
    </source>
</evidence>
<keyword evidence="3" id="KW-0963">Cytoplasm</keyword>
<dbReference type="Proteomes" id="UP001151699">
    <property type="component" value="Chromosome C"/>
</dbReference>
<evidence type="ECO:0000259" key="10">
    <source>
        <dbReference type="Pfam" id="PF17900"/>
    </source>
</evidence>
<comment type="similarity">
    <text evidence="2">Belongs to the ATG8 family.</text>
</comment>
<dbReference type="PRINTS" id="PR00756">
    <property type="entry name" value="ALADIPTASE"/>
</dbReference>
<evidence type="ECO:0000256" key="9">
    <source>
        <dbReference type="PIRSR" id="PIRSR604241-50"/>
    </source>
</evidence>
<evidence type="ECO:0000313" key="11">
    <source>
        <dbReference type="EMBL" id="KAJ6635115.1"/>
    </source>
</evidence>
<dbReference type="SUPFAM" id="SSF63737">
    <property type="entry name" value="Leukotriene A4 hydrolase N-terminal domain"/>
    <property type="match status" value="1"/>
</dbReference>
<keyword evidence="7" id="KW-0968">Cytoplasmic vesicle</keyword>
<dbReference type="EMBL" id="WJQU01000004">
    <property type="protein sequence ID" value="KAJ6635115.1"/>
    <property type="molecule type" value="Genomic_DNA"/>
</dbReference>
<evidence type="ECO:0000256" key="8">
    <source>
        <dbReference type="ARBA" id="ARBA00037868"/>
    </source>
</evidence>
<dbReference type="GO" id="GO:0042277">
    <property type="term" value="F:peptide binding"/>
    <property type="evidence" value="ECO:0007669"/>
    <property type="project" value="TreeGrafter"/>
</dbReference>
<keyword evidence="12" id="KW-1185">Reference proteome</keyword>
<comment type="subcellular location">
    <subcellularLocation>
        <location evidence="1">Cytoplasmic vesicle</location>
        <location evidence="1">Autophagosome</location>
    </subcellularLocation>
    <subcellularLocation>
        <location evidence="8">Endomembrane system</location>
        <topology evidence="8">Lipid-anchor</topology>
    </subcellularLocation>
</comment>
<dbReference type="GO" id="GO:0043171">
    <property type="term" value="P:peptide catabolic process"/>
    <property type="evidence" value="ECO:0007669"/>
    <property type="project" value="TreeGrafter"/>
</dbReference>
<dbReference type="Gene3D" id="2.60.40.1730">
    <property type="entry name" value="tricorn interacting facor f3 domain"/>
    <property type="match status" value="1"/>
</dbReference>
<dbReference type="InterPro" id="IPR050344">
    <property type="entry name" value="Peptidase_M1_aminopeptidases"/>
</dbReference>
<dbReference type="Pfam" id="PF17900">
    <property type="entry name" value="Peptidase_M1_N"/>
    <property type="match status" value="1"/>
</dbReference>
<keyword evidence="4" id="KW-0072">Autophagy</keyword>
<dbReference type="SUPFAM" id="SSF54236">
    <property type="entry name" value="Ubiquitin-like"/>
    <property type="match status" value="1"/>
</dbReference>
<dbReference type="GO" id="GO:0006508">
    <property type="term" value="P:proteolysis"/>
    <property type="evidence" value="ECO:0007669"/>
    <property type="project" value="InterPro"/>
</dbReference>
<keyword evidence="5" id="KW-0472">Membrane</keyword>
<sequence length="272" mass="31181">MSDLIIFFTGTLNKKFEGLYRTRDGFDGYGACTQFEPTSARSAFPCFDEPALKATFDISLKVPENKIALSNMDVREVTSDQKGFKTFRFHTTPRMSTYLLAFVIGTYDFIEDRVPISGASGENCKDIVVRVYSGVGAKEQIIVERYYKEVELPHLNKRKFLVPQELTMSQFVCIIRNRMKIGQSKALFLLVNNRSMISLSRTIAEIYSEYLHDDGFLYITYTSQEVFGMDLQTTHCFERRCSSQKVLNNNKPLNVFIGEGNEIQPKQLKKLL</sequence>
<dbReference type="FunFam" id="3.10.20.90:FF:000149">
    <property type="entry name" value="microtubule-associated proteins 1A/1B light chain 3C"/>
    <property type="match status" value="1"/>
</dbReference>
<proteinExistence type="inferred from homology"/>
<dbReference type="GO" id="GO:0005615">
    <property type="term" value="C:extracellular space"/>
    <property type="evidence" value="ECO:0007669"/>
    <property type="project" value="TreeGrafter"/>
</dbReference>
<dbReference type="Pfam" id="PF02991">
    <property type="entry name" value="ATG8"/>
    <property type="match status" value="1"/>
</dbReference>
<evidence type="ECO:0000256" key="1">
    <source>
        <dbReference type="ARBA" id="ARBA00004419"/>
    </source>
</evidence>
<keyword evidence="11" id="KW-0378">Hydrolase</keyword>
<dbReference type="InterPro" id="IPR042097">
    <property type="entry name" value="Aminopeptidase_N-like_N_sf"/>
</dbReference>
<evidence type="ECO:0000313" key="12">
    <source>
        <dbReference type="Proteomes" id="UP001151699"/>
    </source>
</evidence>
<evidence type="ECO:0000256" key="6">
    <source>
        <dbReference type="ARBA" id="ARBA00023288"/>
    </source>
</evidence>
<keyword evidence="11" id="KW-0031">Aminopeptidase</keyword>
<dbReference type="GO" id="GO:0070006">
    <property type="term" value="F:metalloaminopeptidase activity"/>
    <property type="evidence" value="ECO:0007669"/>
    <property type="project" value="TreeGrafter"/>
</dbReference>
<feature type="lipid moiety-binding region" description="Phosphatidylserine amidated glycine; alternate" evidence="9">
    <location>
        <position position="228"/>
    </location>
</feature>
<reference evidence="11" key="1">
    <citation type="submission" date="2022-07" db="EMBL/GenBank/DDBJ databases">
        <authorList>
            <person name="Trinca V."/>
            <person name="Uliana J.V.C."/>
            <person name="Torres T.T."/>
            <person name="Ward R.J."/>
            <person name="Monesi N."/>
        </authorList>
    </citation>
    <scope>NUCLEOTIDE SEQUENCE</scope>
    <source>
        <strain evidence="11">HSMRA1968</strain>
        <tissue evidence="11">Whole embryos</tissue>
    </source>
</reference>
<evidence type="ECO:0000256" key="3">
    <source>
        <dbReference type="ARBA" id="ARBA00022490"/>
    </source>
</evidence>
<name>A0A9Q0MQ32_9DIPT</name>
<dbReference type="GO" id="GO:0005776">
    <property type="term" value="C:autophagosome"/>
    <property type="evidence" value="ECO:0007669"/>
    <property type="project" value="UniProtKB-SubCell"/>
</dbReference>
<dbReference type="PANTHER" id="PTHR11533:SF174">
    <property type="entry name" value="PUROMYCIN-SENSITIVE AMINOPEPTIDASE-RELATED"/>
    <property type="match status" value="1"/>
</dbReference>
<keyword evidence="11" id="KW-0645">Protease</keyword>
<dbReference type="GO" id="GO:0016236">
    <property type="term" value="P:macroautophagy"/>
    <property type="evidence" value="ECO:0007669"/>
    <property type="project" value="UniProtKB-ARBA"/>
</dbReference>
<evidence type="ECO:0000256" key="4">
    <source>
        <dbReference type="ARBA" id="ARBA00023006"/>
    </source>
</evidence>
<organism evidence="11 12">
    <name type="scientific">Pseudolycoriella hygida</name>
    <dbReference type="NCBI Taxonomy" id="35572"/>
    <lineage>
        <taxon>Eukaryota</taxon>
        <taxon>Metazoa</taxon>
        <taxon>Ecdysozoa</taxon>
        <taxon>Arthropoda</taxon>
        <taxon>Hexapoda</taxon>
        <taxon>Insecta</taxon>
        <taxon>Pterygota</taxon>
        <taxon>Neoptera</taxon>
        <taxon>Endopterygota</taxon>
        <taxon>Diptera</taxon>
        <taxon>Nematocera</taxon>
        <taxon>Sciaroidea</taxon>
        <taxon>Sciaridae</taxon>
        <taxon>Pseudolycoriella</taxon>
    </lineage>
</organism>
<dbReference type="GO" id="GO:0006950">
    <property type="term" value="P:response to stress"/>
    <property type="evidence" value="ECO:0007669"/>
    <property type="project" value="UniProtKB-ARBA"/>
</dbReference>
<keyword evidence="6 9" id="KW-0449">Lipoprotein</keyword>
<dbReference type="AlphaFoldDB" id="A0A9Q0MQ32"/>
<dbReference type="InterPro" id="IPR045357">
    <property type="entry name" value="Aminopeptidase_N-like_N"/>
</dbReference>
<protein>
    <submittedName>
        <fullName evidence="11">Puromycin-sensitive aminopeptidase</fullName>
    </submittedName>
</protein>
<dbReference type="PANTHER" id="PTHR11533">
    <property type="entry name" value="PROTEASE M1 ZINC METALLOPROTEASE"/>
    <property type="match status" value="1"/>
</dbReference>
<dbReference type="InterPro" id="IPR004241">
    <property type="entry name" value="Atg8-like"/>
</dbReference>
<dbReference type="InterPro" id="IPR029071">
    <property type="entry name" value="Ubiquitin-like_domsf"/>
</dbReference>
<dbReference type="InterPro" id="IPR001930">
    <property type="entry name" value="Peptidase_M1"/>
</dbReference>
<feature type="domain" description="Aminopeptidase N-like N-terminal" evidence="10">
    <location>
        <begin position="4"/>
        <end position="99"/>
    </location>
</feature>
<comment type="caution">
    <text evidence="11">The sequence shown here is derived from an EMBL/GenBank/DDBJ whole genome shotgun (WGS) entry which is preliminary data.</text>
</comment>
<dbReference type="GO" id="GO:0031410">
    <property type="term" value="C:cytoplasmic vesicle"/>
    <property type="evidence" value="ECO:0007669"/>
    <property type="project" value="UniProtKB-KW"/>
</dbReference>
<gene>
    <name evidence="11" type="primary">Npepps</name>
    <name evidence="11" type="ORF">Bhyg_13698</name>
</gene>
<dbReference type="GO" id="GO:0016020">
    <property type="term" value="C:membrane"/>
    <property type="evidence" value="ECO:0007669"/>
    <property type="project" value="TreeGrafter"/>
</dbReference>
<evidence type="ECO:0000256" key="5">
    <source>
        <dbReference type="ARBA" id="ARBA00023136"/>
    </source>
</evidence>
<dbReference type="GO" id="GO:0008270">
    <property type="term" value="F:zinc ion binding"/>
    <property type="evidence" value="ECO:0007669"/>
    <property type="project" value="TreeGrafter"/>
</dbReference>